<dbReference type="AlphaFoldDB" id="A0AAN2C994"/>
<keyword evidence="3" id="KW-1185">Reference proteome</keyword>
<dbReference type="PROSITE" id="PS51186">
    <property type="entry name" value="GNAT"/>
    <property type="match status" value="1"/>
</dbReference>
<accession>A0AAN2C994</accession>
<feature type="domain" description="N-acetyltransferase" evidence="1">
    <location>
        <begin position="2"/>
        <end position="152"/>
    </location>
</feature>
<dbReference type="RefSeq" id="WP_317996414.1">
    <property type="nucleotide sequence ID" value="NZ_AP025523.1"/>
</dbReference>
<dbReference type="Proteomes" id="UP001317532">
    <property type="component" value="Chromosome"/>
</dbReference>
<evidence type="ECO:0000313" key="2">
    <source>
        <dbReference type="EMBL" id="BDE05367.1"/>
    </source>
</evidence>
<dbReference type="SUPFAM" id="SSF55729">
    <property type="entry name" value="Acyl-CoA N-acyltransferases (Nat)"/>
    <property type="match status" value="1"/>
</dbReference>
<sequence length="321" mass="35164">MIALAPIAPDEYVRDVLPQSRTMWAGARTFDEYVAEFRAAAASPWGRRRFRTVGLRVDGALVASCKRYARVLRCGERSYEAAGIGAVFTPEALRGRGYATAMLGAFLDAERAAGTDVAYLFSDIRPAFYAGLGFVRLPSRTFTLRADALPNDRIEVAALDDDDAGAVRRVFDALDRRRPFAFARTPLDWGWQRLRARSREHAGDPVHLGVRRGRLLCAYVTGRRVPAADAFVLDEFAFARNDDAWLIAPLLRAAAGDLRKVQGWLPPAVARGALPRGAVRARSDATAMLIPLSPAFRAAWNACGGRPAPVDADPVWSTDHI</sequence>
<dbReference type="PANTHER" id="PTHR34815">
    <property type="entry name" value="LYSINE ACETYLTRANSFERASE"/>
    <property type="match status" value="1"/>
</dbReference>
<dbReference type="InterPro" id="IPR016181">
    <property type="entry name" value="Acyl_CoA_acyltransferase"/>
</dbReference>
<proteinExistence type="predicted"/>
<dbReference type="GO" id="GO:0016747">
    <property type="term" value="F:acyltransferase activity, transferring groups other than amino-acyl groups"/>
    <property type="evidence" value="ECO:0007669"/>
    <property type="project" value="InterPro"/>
</dbReference>
<dbReference type="InterPro" id="IPR000182">
    <property type="entry name" value="GNAT_dom"/>
</dbReference>
<gene>
    <name evidence="2" type="ORF">WPS_06430</name>
</gene>
<dbReference type="PANTHER" id="PTHR34815:SF2">
    <property type="entry name" value="N-ACETYLTRANSFERASE DOMAIN-CONTAINING PROTEIN"/>
    <property type="match status" value="1"/>
</dbReference>
<organism evidence="2 3">
    <name type="scientific">Vulcanimicrobium alpinum</name>
    <dbReference type="NCBI Taxonomy" id="3016050"/>
    <lineage>
        <taxon>Bacteria</taxon>
        <taxon>Bacillati</taxon>
        <taxon>Vulcanimicrobiota</taxon>
        <taxon>Vulcanimicrobiia</taxon>
        <taxon>Vulcanimicrobiales</taxon>
        <taxon>Vulcanimicrobiaceae</taxon>
        <taxon>Vulcanimicrobium</taxon>
    </lineage>
</organism>
<dbReference type="CDD" id="cd04301">
    <property type="entry name" value="NAT_SF"/>
    <property type="match status" value="1"/>
</dbReference>
<evidence type="ECO:0000259" key="1">
    <source>
        <dbReference type="PROSITE" id="PS51186"/>
    </source>
</evidence>
<protein>
    <recommendedName>
        <fullName evidence="1">N-acetyltransferase domain-containing protein</fullName>
    </recommendedName>
</protein>
<dbReference type="Gene3D" id="3.40.630.30">
    <property type="match status" value="1"/>
</dbReference>
<dbReference type="KEGG" id="vab:WPS_06430"/>
<reference evidence="2 3" key="1">
    <citation type="journal article" date="2022" name="ISME Commun">
        <title>Vulcanimicrobium alpinus gen. nov. sp. nov., the first cultivated representative of the candidate phylum 'Eremiobacterota', is a metabolically versatile aerobic anoxygenic phototroph.</title>
        <authorList>
            <person name="Yabe S."/>
            <person name="Muto K."/>
            <person name="Abe K."/>
            <person name="Yokota A."/>
            <person name="Staudigel H."/>
            <person name="Tebo B.M."/>
        </authorList>
    </citation>
    <scope>NUCLEOTIDE SEQUENCE [LARGE SCALE GENOMIC DNA]</scope>
    <source>
        <strain evidence="2 3">WC8-2</strain>
    </source>
</reference>
<dbReference type="EMBL" id="AP025523">
    <property type="protein sequence ID" value="BDE05367.1"/>
    <property type="molecule type" value="Genomic_DNA"/>
</dbReference>
<dbReference type="InterPro" id="IPR053013">
    <property type="entry name" value="LAT"/>
</dbReference>
<name>A0AAN2C994_UNVUL</name>
<dbReference type="Pfam" id="PF13527">
    <property type="entry name" value="Acetyltransf_9"/>
    <property type="match status" value="1"/>
</dbReference>
<evidence type="ECO:0000313" key="3">
    <source>
        <dbReference type="Proteomes" id="UP001317532"/>
    </source>
</evidence>